<evidence type="ECO:0000256" key="2">
    <source>
        <dbReference type="ARBA" id="ARBA00022598"/>
    </source>
</evidence>
<dbReference type="Pfam" id="PF13193">
    <property type="entry name" value="AMP-binding_C"/>
    <property type="match status" value="1"/>
</dbReference>
<evidence type="ECO:0000313" key="6">
    <source>
        <dbReference type="EMBL" id="AGU68020.1"/>
    </source>
</evidence>
<dbReference type="InterPro" id="IPR000873">
    <property type="entry name" value="AMP-dep_synth/lig_dom"/>
</dbReference>
<dbReference type="InterPro" id="IPR020845">
    <property type="entry name" value="AMP-binding_CS"/>
</dbReference>
<dbReference type="InterPro" id="IPR042099">
    <property type="entry name" value="ANL_N_sf"/>
</dbReference>
<reference evidence="6" key="1">
    <citation type="journal article" date="2013" name="PLoS ONE">
        <title>Biosynthesis of vitamins and cofactors in bacterium-harbouring trypanosomatids depends on the symbiotic association as revealed by genomic analyses.</title>
        <authorList>
            <person name="Klein C.C."/>
            <person name="Alves J.M."/>
            <person name="Serrano M.G."/>
            <person name="Buck G.A."/>
            <person name="Vasconcelos A.T."/>
            <person name="Sagot M.F."/>
            <person name="Teixeira M.M."/>
            <person name="Camargo E.P."/>
            <person name="Motta M.C."/>
        </authorList>
    </citation>
    <scope>NUCLEOTIDE SEQUENCE</scope>
    <source>
        <strain evidence="6">TCC036E</strain>
    </source>
</reference>
<dbReference type="Gene3D" id="3.30.300.30">
    <property type="match status" value="1"/>
</dbReference>
<dbReference type="PANTHER" id="PTHR24096">
    <property type="entry name" value="LONG-CHAIN-FATTY-ACID--COA LIGASE"/>
    <property type="match status" value="1"/>
</dbReference>
<dbReference type="PANTHER" id="PTHR24096:SF149">
    <property type="entry name" value="AMP-BINDING DOMAIN-CONTAINING PROTEIN-RELATED"/>
    <property type="match status" value="1"/>
</dbReference>
<proteinExistence type="inferred from homology"/>
<dbReference type="EMBL" id="KF160078">
    <property type="protein sequence ID" value="AGU68020.1"/>
    <property type="molecule type" value="Genomic_DNA"/>
</dbReference>
<dbReference type="Gene3D" id="3.40.50.12780">
    <property type="entry name" value="N-terminal domain of ligase-like"/>
    <property type="match status" value="1"/>
</dbReference>
<name>T1YSU5_9TRYP</name>
<dbReference type="GO" id="GO:0016207">
    <property type="term" value="F:4-coumarate-CoA ligase activity"/>
    <property type="evidence" value="ECO:0007669"/>
    <property type="project" value="UniProtKB-EC"/>
</dbReference>
<feature type="region of interest" description="Disordered" evidence="3">
    <location>
        <begin position="405"/>
        <end position="428"/>
    </location>
</feature>
<feature type="domain" description="AMP-dependent synthetase/ligase" evidence="4">
    <location>
        <begin position="70"/>
        <end position="441"/>
    </location>
</feature>
<dbReference type="InterPro" id="IPR025110">
    <property type="entry name" value="AMP-bd_C"/>
</dbReference>
<dbReference type="InterPro" id="IPR045851">
    <property type="entry name" value="AMP-bd_C_sf"/>
</dbReference>
<sequence length="601" mass="67234">MLRSPLQKRSLQLTRGRVPLCSFLTAQRFAWRVENNQRIFTGHYDSIAPLLNKERTLYEFMMKTFAAAPDIDKVALIQAETGDQLSYKQLIGVTEKIAEMLYHVGGIRKGDVVCLAALNTIYFAPMVYAILRLGGVVSTVNPVADGESLAYHFKANRAKLVLGMKYFQQPLEEAVGRMQRVGDKVQLFYIDSFLKPTGEKVPAIPADYKPLEDASPDDTIYIPFSSGTSGMPKGVQLTNRNIVAQAIQLREIQFLRPNDVSIGVLPFFHIYGFTCGLQGALSVHAQQLVMMKYSLDKYVELMFKYKTTLNMVAPPILLSLVKNRHLFKDKDTSFLRAFNSGAASLDSELQKAAEQLFPSAVVVQGYGMTEMSPVISVPILDKNFKRTYGSVGSVIPDTEIRIVKVDDDQQTGADKSRGEDAGEGEEGEIWTRGPQLMKGYLNPEDNASTMQDGWYRTGDIGLIAEASSEIVITDRLKELIKYKGFQVSPAQLEGVILQHPWVHDCIVIGVNDPREASFEVPRALVVLKPDLPTKSAVRASDEIYRFVMSRSPPQKRLHGGVRIVESIPRNPAGKLLRRVARQQEAEFVKKENEEIYNDMKE</sequence>
<dbReference type="VEuPathDB" id="TriTrypDB:ADEAN_000506100"/>
<dbReference type="PROSITE" id="PS00455">
    <property type="entry name" value="AMP_BINDING"/>
    <property type="match status" value="1"/>
</dbReference>
<evidence type="ECO:0000259" key="5">
    <source>
        <dbReference type="Pfam" id="PF13193"/>
    </source>
</evidence>
<dbReference type="SUPFAM" id="SSF56801">
    <property type="entry name" value="Acetyl-CoA synthetase-like"/>
    <property type="match status" value="1"/>
</dbReference>
<accession>T1YSU5</accession>
<comment type="similarity">
    <text evidence="1">Belongs to the ATP-dependent AMP-binding enzyme family.</text>
</comment>
<evidence type="ECO:0000259" key="4">
    <source>
        <dbReference type="Pfam" id="PF00501"/>
    </source>
</evidence>
<dbReference type="AlphaFoldDB" id="T1YSU5"/>
<dbReference type="Pfam" id="PF00501">
    <property type="entry name" value="AMP-binding"/>
    <property type="match status" value="1"/>
</dbReference>
<evidence type="ECO:0000256" key="1">
    <source>
        <dbReference type="ARBA" id="ARBA00006432"/>
    </source>
</evidence>
<dbReference type="EC" id="6.2.1.12" evidence="6"/>
<evidence type="ECO:0000256" key="3">
    <source>
        <dbReference type="SAM" id="MobiDB-lite"/>
    </source>
</evidence>
<protein>
    <submittedName>
        <fullName evidence="6">4-coumarate--CoA ligase</fullName>
        <ecNumber evidence="6">6.2.1.12</ecNumber>
    </submittedName>
</protein>
<organism evidence="6">
    <name type="scientific">Angomonas deanei</name>
    <dbReference type="NCBI Taxonomy" id="59799"/>
    <lineage>
        <taxon>Eukaryota</taxon>
        <taxon>Discoba</taxon>
        <taxon>Euglenozoa</taxon>
        <taxon>Kinetoplastea</taxon>
        <taxon>Metakinetoplastina</taxon>
        <taxon>Trypanosomatida</taxon>
        <taxon>Trypanosomatidae</taxon>
        <taxon>Strigomonadinae</taxon>
        <taxon>Angomonas</taxon>
    </lineage>
</organism>
<keyword evidence="2 6" id="KW-0436">Ligase</keyword>
<feature type="domain" description="AMP-binding enzyme C-terminal" evidence="5">
    <location>
        <begin position="492"/>
        <end position="574"/>
    </location>
</feature>
<dbReference type="VEuPathDB" id="TriTrypDB:ADEAN_000505600"/>